<organism evidence="1 2">
    <name type="scientific">Scleroderma citrinum Foug A</name>
    <dbReference type="NCBI Taxonomy" id="1036808"/>
    <lineage>
        <taxon>Eukaryota</taxon>
        <taxon>Fungi</taxon>
        <taxon>Dikarya</taxon>
        <taxon>Basidiomycota</taxon>
        <taxon>Agaricomycotina</taxon>
        <taxon>Agaricomycetes</taxon>
        <taxon>Agaricomycetidae</taxon>
        <taxon>Boletales</taxon>
        <taxon>Sclerodermatineae</taxon>
        <taxon>Sclerodermataceae</taxon>
        <taxon>Scleroderma</taxon>
    </lineage>
</organism>
<evidence type="ECO:0000313" key="2">
    <source>
        <dbReference type="Proteomes" id="UP000053989"/>
    </source>
</evidence>
<proteinExistence type="predicted"/>
<reference evidence="1 2" key="1">
    <citation type="submission" date="2014-04" db="EMBL/GenBank/DDBJ databases">
        <authorList>
            <consortium name="DOE Joint Genome Institute"/>
            <person name="Kuo A."/>
            <person name="Kohler A."/>
            <person name="Nagy L.G."/>
            <person name="Floudas D."/>
            <person name="Copeland A."/>
            <person name="Barry K.W."/>
            <person name="Cichocki N."/>
            <person name="Veneault-Fourrey C."/>
            <person name="LaButti K."/>
            <person name="Lindquist E.A."/>
            <person name="Lipzen A."/>
            <person name="Lundell T."/>
            <person name="Morin E."/>
            <person name="Murat C."/>
            <person name="Sun H."/>
            <person name="Tunlid A."/>
            <person name="Henrissat B."/>
            <person name="Grigoriev I.V."/>
            <person name="Hibbett D.S."/>
            <person name="Martin F."/>
            <person name="Nordberg H.P."/>
            <person name="Cantor M.N."/>
            <person name="Hua S.X."/>
        </authorList>
    </citation>
    <scope>NUCLEOTIDE SEQUENCE [LARGE SCALE GENOMIC DNA]</scope>
    <source>
        <strain evidence="1 2">Foug A</strain>
    </source>
</reference>
<sequence>MLVKTPEHAEHMNSKARSGAERYGQVRIMQTRLPRTTSILQISSIMWKSSRMCGVKLGVFHDSGFGVVSSEWTAFDVNGTDDLDCDWRGLMILDQPRKYGSYEIDGVPGNFSAAPDGIKLGDYGHLMDSKEFCCEGILFADLELLSLAADITPRQHRLSSMDRVAAWNLMNVDHLTLYEPLMLSLPRNDDLKSLLTSLSTPLTNRYLVLRVIQYFDVHHKILVRHCKAIRLVSK</sequence>
<dbReference type="AlphaFoldDB" id="A0A0C2ZS12"/>
<protein>
    <submittedName>
        <fullName evidence="1">Uncharacterized protein</fullName>
    </submittedName>
</protein>
<evidence type="ECO:0000313" key="1">
    <source>
        <dbReference type="EMBL" id="KIM64323.1"/>
    </source>
</evidence>
<keyword evidence="2" id="KW-1185">Reference proteome</keyword>
<name>A0A0C2ZS12_9AGAM</name>
<reference evidence="2" key="2">
    <citation type="submission" date="2015-01" db="EMBL/GenBank/DDBJ databases">
        <title>Evolutionary Origins and Diversification of the Mycorrhizal Mutualists.</title>
        <authorList>
            <consortium name="DOE Joint Genome Institute"/>
            <consortium name="Mycorrhizal Genomics Consortium"/>
            <person name="Kohler A."/>
            <person name="Kuo A."/>
            <person name="Nagy L.G."/>
            <person name="Floudas D."/>
            <person name="Copeland A."/>
            <person name="Barry K.W."/>
            <person name="Cichocki N."/>
            <person name="Veneault-Fourrey C."/>
            <person name="LaButti K."/>
            <person name="Lindquist E.A."/>
            <person name="Lipzen A."/>
            <person name="Lundell T."/>
            <person name="Morin E."/>
            <person name="Murat C."/>
            <person name="Riley R."/>
            <person name="Ohm R."/>
            <person name="Sun H."/>
            <person name="Tunlid A."/>
            <person name="Henrissat B."/>
            <person name="Grigoriev I.V."/>
            <person name="Hibbett D.S."/>
            <person name="Martin F."/>
        </authorList>
    </citation>
    <scope>NUCLEOTIDE SEQUENCE [LARGE SCALE GENOMIC DNA]</scope>
    <source>
        <strain evidence="2">Foug A</strain>
    </source>
</reference>
<dbReference type="Proteomes" id="UP000053989">
    <property type="component" value="Unassembled WGS sequence"/>
</dbReference>
<dbReference type="EMBL" id="KN822029">
    <property type="protein sequence ID" value="KIM64323.1"/>
    <property type="molecule type" value="Genomic_DNA"/>
</dbReference>
<gene>
    <name evidence="1" type="ORF">SCLCIDRAFT_1213422</name>
</gene>
<dbReference type="HOGENOM" id="CLU_044807_0_0_1"/>
<accession>A0A0C2ZS12</accession>
<dbReference type="InParanoid" id="A0A0C2ZS12"/>
<dbReference type="OrthoDB" id="2688372at2759"/>